<evidence type="ECO:0000256" key="3">
    <source>
        <dbReference type="ARBA" id="ARBA00022759"/>
    </source>
</evidence>
<keyword evidence="11" id="KW-1185">Reference proteome</keyword>
<protein>
    <recommendedName>
        <fullName evidence="9">CRISPR-associated endonuclease Cas1</fullName>
        <ecNumber evidence="9">3.1.-.-</ecNumber>
    </recommendedName>
</protein>
<dbReference type="EMBL" id="ABYT01000036">
    <property type="protein sequence ID" value="EEC90820.1"/>
    <property type="molecule type" value="Genomic_DNA"/>
</dbReference>
<dbReference type="GO" id="GO:0046872">
    <property type="term" value="F:metal ion binding"/>
    <property type="evidence" value="ECO:0007669"/>
    <property type="project" value="UniProtKB-UniRule"/>
</dbReference>
<evidence type="ECO:0000256" key="4">
    <source>
        <dbReference type="ARBA" id="ARBA00022801"/>
    </source>
</evidence>
<dbReference type="PANTHER" id="PTHR43219:SF1">
    <property type="entry name" value="CRISPR-ASSOCIATED ENDONUCLEASE CAS1"/>
    <property type="match status" value="1"/>
</dbReference>
<dbReference type="InterPro" id="IPR019858">
    <property type="entry name" value="CRISPR-assoc_Cas1_HMARI/TNEAP"/>
</dbReference>
<comment type="caution">
    <text evidence="10">The sequence shown here is derived from an EMBL/GenBank/DDBJ whole genome shotgun (WGS) entry which is preliminary data.</text>
</comment>
<dbReference type="Gene3D" id="1.20.120.920">
    <property type="entry name" value="CRISPR-associated endonuclease Cas1, C-terminal domain"/>
    <property type="match status" value="1"/>
</dbReference>
<proteinExistence type="inferred from homology"/>
<keyword evidence="3 9" id="KW-0255">Endonuclease</keyword>
<dbReference type="HOGENOM" id="CLU_052779_1_0_9"/>
<evidence type="ECO:0000256" key="9">
    <source>
        <dbReference type="HAMAP-Rule" id="MF_01470"/>
    </source>
</evidence>
<dbReference type="InterPro" id="IPR042206">
    <property type="entry name" value="CRISPR-assoc_Cas1_C"/>
</dbReference>
<gene>
    <name evidence="9 10" type="primary">cas1</name>
    <name evidence="10" type="ORF">EUBIFOR_00576</name>
</gene>
<keyword evidence="2 9" id="KW-0479">Metal-binding</keyword>
<dbReference type="Pfam" id="PF01867">
    <property type="entry name" value="Cas_Cas1"/>
    <property type="match status" value="1"/>
</dbReference>
<organism evidence="10 11">
    <name type="scientific">Holdemanella biformis DSM 3989</name>
    <dbReference type="NCBI Taxonomy" id="518637"/>
    <lineage>
        <taxon>Bacteria</taxon>
        <taxon>Bacillati</taxon>
        <taxon>Bacillota</taxon>
        <taxon>Erysipelotrichia</taxon>
        <taxon>Erysipelotrichales</taxon>
        <taxon>Erysipelotrichaceae</taxon>
        <taxon>Holdemanella</taxon>
    </lineage>
</organism>
<dbReference type="OrthoDB" id="9803119at2"/>
<keyword evidence="7 9" id="KW-0238">DNA-binding</keyword>
<dbReference type="GO" id="GO:0016787">
    <property type="term" value="F:hydrolase activity"/>
    <property type="evidence" value="ECO:0007669"/>
    <property type="project" value="UniProtKB-KW"/>
</dbReference>
<feature type="binding site" evidence="9">
    <location>
        <position position="221"/>
    </location>
    <ligand>
        <name>Mn(2+)</name>
        <dbReference type="ChEBI" id="CHEBI:29035"/>
    </ligand>
</feature>
<keyword evidence="4 9" id="KW-0378">Hydrolase</keyword>
<keyword evidence="8 9" id="KW-0464">Manganese</keyword>
<comment type="cofactor">
    <cofactor evidence="9">
        <name>Mg(2+)</name>
        <dbReference type="ChEBI" id="CHEBI:18420"/>
    </cofactor>
    <cofactor evidence="9">
        <name>Mn(2+)</name>
        <dbReference type="ChEBI" id="CHEBI:29035"/>
    </cofactor>
</comment>
<reference evidence="10 11" key="1">
    <citation type="submission" date="2008-11" db="EMBL/GenBank/DDBJ databases">
        <title>Draft genome sequence of Eubacterium biforme (DSM 3989).</title>
        <authorList>
            <person name="Sudarsanam P."/>
            <person name="Ley R."/>
            <person name="Guruge J."/>
            <person name="Turnbaugh P.J."/>
            <person name="Mahowald M."/>
            <person name="Liep D."/>
            <person name="Gordon J."/>
        </authorList>
    </citation>
    <scope>NUCLEOTIDE SEQUENCE [LARGE SCALE GENOMIC DNA]</scope>
    <source>
        <strain evidence="10 11">DSM 3989</strain>
    </source>
</reference>
<dbReference type="Gene3D" id="3.100.10.20">
    <property type="entry name" value="CRISPR-associated endonuclease Cas1, N-terminal domain"/>
    <property type="match status" value="1"/>
</dbReference>
<dbReference type="GO" id="GO:0004520">
    <property type="term" value="F:DNA endonuclease activity"/>
    <property type="evidence" value="ECO:0007669"/>
    <property type="project" value="InterPro"/>
</dbReference>
<evidence type="ECO:0000313" key="10">
    <source>
        <dbReference type="EMBL" id="EEC90820.1"/>
    </source>
</evidence>
<evidence type="ECO:0000256" key="6">
    <source>
        <dbReference type="ARBA" id="ARBA00023118"/>
    </source>
</evidence>
<name>B7C8S2_9FIRM</name>
<dbReference type="GO" id="GO:0043571">
    <property type="term" value="P:maintenance of CRISPR repeat elements"/>
    <property type="evidence" value="ECO:0007669"/>
    <property type="project" value="UniProtKB-UniRule"/>
</dbReference>
<dbReference type="AlphaFoldDB" id="B7C8S2"/>
<accession>B7C8S2</accession>
<comment type="function">
    <text evidence="9">CRISPR (clustered regularly interspaced short palindromic repeat), is an adaptive immune system that provides protection against mobile genetic elements (viruses, transposable elements and conjugative plasmids). CRISPR clusters contain spacers, sequences complementary to antecedent mobile elements, and target invading nucleic acids. CRISPR clusters are transcribed and processed into CRISPR RNA (crRNA). Acts as a dsDNA endonuclease. Involved in the integration of spacer DNA into the CRISPR cassette.</text>
</comment>
<sequence length="329" mass="39025">MKKVVYLYKSGNLKRKDNSLVLESKDKDDYIPIEQVDMIICFSEVSLNKRVLALLNKYEVLILFYNFYGNYIGRYAPKDYKDGRVLVNQVNKYRDESQRLYISKSILKASIKNMLSVLKYYRKKGKNLDELIRKLEDLVGMASDIETMNELMLIEANAKQTYYKMFDVVLENEEFKFQKRTKNPPQNEVNAMLSYGYTLLYGIILSILDRSSLFPQISFIHSLSKNSDSLQYDLADIFKPVYIDRMVLRLIRKKQIKQSHFQYKPDGRCYLSKEGTKVFIEEFNILLQSTIVYSKRNYSYRSILSKEVHRLSEYIKDKSITLDFFVMKW</sequence>
<dbReference type="InterPro" id="IPR042211">
    <property type="entry name" value="CRISPR-assoc_Cas1_N"/>
</dbReference>
<dbReference type="EC" id="3.1.-.-" evidence="9"/>
<dbReference type="HAMAP" id="MF_01470">
    <property type="entry name" value="Cas1"/>
    <property type="match status" value="1"/>
</dbReference>
<comment type="similarity">
    <text evidence="9">Belongs to the CRISPR-associated endonuclease Cas1 family.</text>
</comment>
<dbReference type="eggNOG" id="COG1518">
    <property type="taxonomic scope" value="Bacteria"/>
</dbReference>
<evidence type="ECO:0000256" key="2">
    <source>
        <dbReference type="ARBA" id="ARBA00022723"/>
    </source>
</evidence>
<dbReference type="Proteomes" id="UP000004315">
    <property type="component" value="Unassembled WGS sequence"/>
</dbReference>
<dbReference type="NCBIfam" id="TIGR03641">
    <property type="entry name" value="cas1_HMARI"/>
    <property type="match status" value="1"/>
</dbReference>
<dbReference type="STRING" id="518637.EUBIFOR_00576"/>
<dbReference type="RefSeq" id="WP_003864386.1">
    <property type="nucleotide sequence ID" value="NZ_DS996841.1"/>
</dbReference>
<evidence type="ECO:0000313" key="11">
    <source>
        <dbReference type="Proteomes" id="UP000004315"/>
    </source>
</evidence>
<keyword evidence="5 9" id="KW-0460">Magnesium</keyword>
<evidence type="ECO:0000256" key="1">
    <source>
        <dbReference type="ARBA" id="ARBA00022722"/>
    </source>
</evidence>
<dbReference type="GO" id="GO:0003677">
    <property type="term" value="F:DNA binding"/>
    <property type="evidence" value="ECO:0007669"/>
    <property type="project" value="UniProtKB-KW"/>
</dbReference>
<dbReference type="NCBIfam" id="TIGR00287">
    <property type="entry name" value="cas1"/>
    <property type="match status" value="1"/>
</dbReference>
<evidence type="ECO:0000256" key="8">
    <source>
        <dbReference type="ARBA" id="ARBA00023211"/>
    </source>
</evidence>
<dbReference type="InterPro" id="IPR002729">
    <property type="entry name" value="CRISPR-assoc_Cas1"/>
</dbReference>
<evidence type="ECO:0000256" key="5">
    <source>
        <dbReference type="ARBA" id="ARBA00022842"/>
    </source>
</evidence>
<dbReference type="PANTHER" id="PTHR43219">
    <property type="entry name" value="CRISPR-ASSOCIATED ENDONUCLEASE CAS1"/>
    <property type="match status" value="1"/>
</dbReference>
<comment type="subunit">
    <text evidence="9">Homodimer, forms a heterotetramer with a Cas2 homodimer.</text>
</comment>
<feature type="binding site" evidence="9">
    <location>
        <position position="236"/>
    </location>
    <ligand>
        <name>Mn(2+)</name>
        <dbReference type="ChEBI" id="CHEBI:29035"/>
    </ligand>
</feature>
<keyword evidence="6 9" id="KW-0051">Antiviral defense</keyword>
<feature type="binding site" evidence="9">
    <location>
        <position position="155"/>
    </location>
    <ligand>
        <name>Mn(2+)</name>
        <dbReference type="ChEBI" id="CHEBI:29035"/>
    </ligand>
</feature>
<dbReference type="GO" id="GO:0051607">
    <property type="term" value="P:defense response to virus"/>
    <property type="evidence" value="ECO:0007669"/>
    <property type="project" value="UniProtKB-UniRule"/>
</dbReference>
<evidence type="ECO:0000256" key="7">
    <source>
        <dbReference type="ARBA" id="ARBA00023125"/>
    </source>
</evidence>
<keyword evidence="1 9" id="KW-0540">Nuclease</keyword>